<gene>
    <name evidence="1" type="ORF">C5F46_11680</name>
</gene>
<keyword evidence="2" id="KW-1185">Reference proteome</keyword>
<reference evidence="1 2" key="1">
    <citation type="submission" date="2018-03" db="EMBL/GenBank/DDBJ databases">
        <title>Rhodobacter veldkampii.</title>
        <authorList>
            <person name="Meyer T.E."/>
            <person name="Miller S."/>
            <person name="Lodha T."/>
            <person name="Gandham S."/>
            <person name="Chintalapati S."/>
            <person name="Chintalapati V.R."/>
        </authorList>
    </citation>
    <scope>NUCLEOTIDE SEQUENCE [LARGE SCALE GENOMIC DNA]</scope>
    <source>
        <strain evidence="1 2">DSM 11550</strain>
    </source>
</reference>
<sequence length="149" mass="16121">MTKVSEFAGMQRAAYQEARDAGNDVARSVGAYCAEAGGGGAGVAMGVASGTQTGGGGSWQLAPKRLKGRAWVEEAKRRRDAGVPIGDIIREAGRDADLEAAELRGFYQGRNQAWRLLMENQKRHPDTIKVSRAFLADFQRDILHMNKEG</sequence>
<evidence type="ECO:0000313" key="2">
    <source>
        <dbReference type="Proteomes" id="UP000241899"/>
    </source>
</evidence>
<organism evidence="1 2">
    <name type="scientific">Phaeovulum veldkampii DSM 11550</name>
    <dbReference type="NCBI Taxonomy" id="1185920"/>
    <lineage>
        <taxon>Bacteria</taxon>
        <taxon>Pseudomonadati</taxon>
        <taxon>Pseudomonadota</taxon>
        <taxon>Alphaproteobacteria</taxon>
        <taxon>Rhodobacterales</taxon>
        <taxon>Paracoccaceae</taxon>
        <taxon>Phaeovulum</taxon>
    </lineage>
</organism>
<evidence type="ECO:0000313" key="1">
    <source>
        <dbReference type="EMBL" id="PTE16920.1"/>
    </source>
</evidence>
<dbReference type="EMBL" id="PZKF01000028">
    <property type="protein sequence ID" value="PTE16920.1"/>
    <property type="molecule type" value="Genomic_DNA"/>
</dbReference>
<dbReference type="AlphaFoldDB" id="A0A2T4JG84"/>
<protein>
    <submittedName>
        <fullName evidence="1">Uncharacterized protein</fullName>
    </submittedName>
</protein>
<name>A0A2T4JG84_9RHOB</name>
<accession>A0A2T4JG84</accession>
<dbReference type="Proteomes" id="UP000241899">
    <property type="component" value="Unassembled WGS sequence"/>
</dbReference>
<proteinExistence type="predicted"/>
<comment type="caution">
    <text evidence="1">The sequence shown here is derived from an EMBL/GenBank/DDBJ whole genome shotgun (WGS) entry which is preliminary data.</text>
</comment>